<keyword evidence="3" id="KW-1185">Reference proteome</keyword>
<name>A0A4U2YNB4_9ACTN</name>
<comment type="caution">
    <text evidence="2">The sequence shown here is derived from an EMBL/GenBank/DDBJ whole genome shotgun (WGS) entry which is preliminary data.</text>
</comment>
<proteinExistence type="predicted"/>
<dbReference type="Pfam" id="PF09656">
    <property type="entry name" value="PGPGW"/>
    <property type="match status" value="1"/>
</dbReference>
<feature type="transmembrane region" description="Helical" evidence="1">
    <location>
        <begin position="26"/>
        <end position="44"/>
    </location>
</feature>
<dbReference type="EMBL" id="SZPY01000002">
    <property type="protein sequence ID" value="TKI62490.1"/>
    <property type="molecule type" value="Genomic_DNA"/>
</dbReference>
<evidence type="ECO:0000313" key="2">
    <source>
        <dbReference type="EMBL" id="TKI62490.1"/>
    </source>
</evidence>
<dbReference type="OrthoDB" id="4774258at2"/>
<gene>
    <name evidence="2" type="ORF">FC770_08885</name>
</gene>
<dbReference type="Proteomes" id="UP000307808">
    <property type="component" value="Unassembled WGS sequence"/>
</dbReference>
<organism evidence="2 3">
    <name type="scientific">Nocardioides jishulii</name>
    <dbReference type="NCBI Taxonomy" id="2575440"/>
    <lineage>
        <taxon>Bacteria</taxon>
        <taxon>Bacillati</taxon>
        <taxon>Actinomycetota</taxon>
        <taxon>Actinomycetes</taxon>
        <taxon>Propionibacteriales</taxon>
        <taxon>Nocardioidaceae</taxon>
        <taxon>Nocardioides</taxon>
    </lineage>
</organism>
<accession>A0A4U2YNB4</accession>
<protein>
    <recommendedName>
        <fullName evidence="4">TIGR02611 family protein</fullName>
    </recommendedName>
</protein>
<reference evidence="2 3" key="1">
    <citation type="submission" date="2019-04" db="EMBL/GenBank/DDBJ databases">
        <authorList>
            <person name="Dong K."/>
        </authorList>
    </citation>
    <scope>NUCLEOTIDE SEQUENCE [LARGE SCALE GENOMIC DNA]</scope>
    <source>
        <strain evidence="3">dk3543</strain>
    </source>
</reference>
<evidence type="ECO:0000256" key="1">
    <source>
        <dbReference type="SAM" id="Phobius"/>
    </source>
</evidence>
<sequence>MPHSPAAPHPTDEGPAVSVKSTGSHILLQGAGWVLVIVGLAALVLPGPGLLALFAGMAILATQYEWADRRLAPVRKAALRTAADSVKSWLRILLSVIGVLLLVGLGVYWGIGVAAPSWWPVADKWWLMGGWGAGATLFGSGVIALALLVYSYLHFRDFGDEWSPAREGGEERPG</sequence>
<feature type="transmembrane region" description="Helical" evidence="1">
    <location>
        <begin position="88"/>
        <end position="111"/>
    </location>
</feature>
<dbReference type="AlphaFoldDB" id="A0A4U2YNB4"/>
<evidence type="ECO:0000313" key="3">
    <source>
        <dbReference type="Proteomes" id="UP000307808"/>
    </source>
</evidence>
<dbReference type="InterPro" id="IPR019099">
    <property type="entry name" value="Uncharacterised_PGPGW_TM"/>
</dbReference>
<feature type="transmembrane region" description="Helical" evidence="1">
    <location>
        <begin position="131"/>
        <end position="153"/>
    </location>
</feature>
<keyword evidence="1" id="KW-1133">Transmembrane helix</keyword>
<keyword evidence="1" id="KW-0812">Transmembrane</keyword>
<evidence type="ECO:0008006" key="4">
    <source>
        <dbReference type="Google" id="ProtNLM"/>
    </source>
</evidence>
<keyword evidence="1" id="KW-0472">Membrane</keyword>